<organism evidence="3 4">
    <name type="scientific">Gemmatirosa kalamazoonensis</name>
    <dbReference type="NCBI Taxonomy" id="861299"/>
    <lineage>
        <taxon>Bacteria</taxon>
        <taxon>Pseudomonadati</taxon>
        <taxon>Gemmatimonadota</taxon>
        <taxon>Gemmatimonadia</taxon>
        <taxon>Gemmatimonadales</taxon>
        <taxon>Gemmatimonadaceae</taxon>
        <taxon>Gemmatirosa</taxon>
    </lineage>
</organism>
<dbReference type="PANTHER" id="PTHR12526">
    <property type="entry name" value="GLYCOSYLTRANSFERASE"/>
    <property type="match status" value="1"/>
</dbReference>
<dbReference type="InterPro" id="IPR028098">
    <property type="entry name" value="Glyco_trans_4-like_N"/>
</dbReference>
<dbReference type="Proteomes" id="UP000019151">
    <property type="component" value="Chromosome"/>
</dbReference>
<sequence>MSARTTPLRVCHVITGLETGGAERMLHKLATRLDPERFHTVVVSLRERAAMAEPLERAGAEVHAAGLSLARPSPRALARVGAMVRQARPHVVHGWMYHGNIAASLARMARFTRAPVLWNVRASIDGFATMKPATVAAVKLGARLSRHPRRIVYNSREGARQHEAIGYASGRATVIPNGFDCDAYAPQPAVGARVRAELGIPHDAIVLGQVARYDPMKNQEGLVHAAAALRAGRDVHLLMAGRGVDARNERLAALVRELGLSDRVHLVGERGDVPALMAALDVLVSPSNCLEGFPNAVGEAMASAVPCVVTDVGDAAWIVDDTGMVVPPWQPEALADALRVMVALPAERRAALGAAARERVRAHFSLETVTAAYEELYLASADACT</sequence>
<name>W0RIV5_9BACT</name>
<dbReference type="OrthoDB" id="9787617at2"/>
<protein>
    <submittedName>
        <fullName evidence="3">Glycosyl transferase group 1</fullName>
    </submittedName>
</protein>
<feature type="domain" description="Glycosyl transferase family 1" evidence="1">
    <location>
        <begin position="195"/>
        <end position="359"/>
    </location>
</feature>
<dbReference type="Pfam" id="PF13439">
    <property type="entry name" value="Glyco_transf_4"/>
    <property type="match status" value="1"/>
</dbReference>
<dbReference type="KEGG" id="gba:J421_3497"/>
<dbReference type="InParanoid" id="W0RIV5"/>
<dbReference type="InterPro" id="IPR001296">
    <property type="entry name" value="Glyco_trans_1"/>
</dbReference>
<proteinExistence type="predicted"/>
<gene>
    <name evidence="3" type="ORF">J421_3497</name>
</gene>
<dbReference type="eggNOG" id="COG0438">
    <property type="taxonomic scope" value="Bacteria"/>
</dbReference>
<dbReference type="Pfam" id="PF00534">
    <property type="entry name" value="Glycos_transf_1"/>
    <property type="match status" value="1"/>
</dbReference>
<dbReference type="STRING" id="861299.J421_3497"/>
<evidence type="ECO:0000313" key="4">
    <source>
        <dbReference type="Proteomes" id="UP000019151"/>
    </source>
</evidence>
<accession>W0RIV5</accession>
<dbReference type="HOGENOM" id="CLU_009583_0_3_0"/>
<dbReference type="Gene3D" id="3.40.50.2000">
    <property type="entry name" value="Glycogen Phosphorylase B"/>
    <property type="match status" value="2"/>
</dbReference>
<evidence type="ECO:0000259" key="2">
    <source>
        <dbReference type="Pfam" id="PF13439"/>
    </source>
</evidence>
<evidence type="ECO:0000259" key="1">
    <source>
        <dbReference type="Pfam" id="PF00534"/>
    </source>
</evidence>
<dbReference type="SUPFAM" id="SSF53756">
    <property type="entry name" value="UDP-Glycosyltransferase/glycogen phosphorylase"/>
    <property type="match status" value="1"/>
</dbReference>
<dbReference type="FunCoup" id="W0RIV5">
    <property type="interactions" value="16"/>
</dbReference>
<dbReference type="EMBL" id="CP007128">
    <property type="protein sequence ID" value="AHG91034.1"/>
    <property type="molecule type" value="Genomic_DNA"/>
</dbReference>
<dbReference type="PANTHER" id="PTHR12526:SF636">
    <property type="entry name" value="BLL3647 PROTEIN"/>
    <property type="match status" value="1"/>
</dbReference>
<keyword evidence="4" id="KW-1185">Reference proteome</keyword>
<dbReference type="RefSeq" id="WP_104022757.1">
    <property type="nucleotide sequence ID" value="NZ_CP007128.1"/>
</dbReference>
<keyword evidence="3" id="KW-0808">Transferase</keyword>
<reference evidence="3 4" key="1">
    <citation type="journal article" date="2014" name="Genome Announc.">
        <title>Genome Sequence and Methylome of Soil Bacterium Gemmatirosa kalamazoonensis KBS708T, a Member of the Rarely Cultivated Gemmatimonadetes Phylum.</title>
        <authorList>
            <person name="Debruyn J.M."/>
            <person name="Radosevich M."/>
            <person name="Wommack K.E."/>
            <person name="Polson S.W."/>
            <person name="Hauser L.J."/>
            <person name="Fawaz M.N."/>
            <person name="Korlach J."/>
            <person name="Tsai Y.C."/>
        </authorList>
    </citation>
    <scope>NUCLEOTIDE SEQUENCE [LARGE SCALE GENOMIC DNA]</scope>
    <source>
        <strain evidence="3 4">KBS708</strain>
    </source>
</reference>
<evidence type="ECO:0000313" key="3">
    <source>
        <dbReference type="EMBL" id="AHG91034.1"/>
    </source>
</evidence>
<dbReference type="AlphaFoldDB" id="W0RIV5"/>
<dbReference type="GO" id="GO:0016757">
    <property type="term" value="F:glycosyltransferase activity"/>
    <property type="evidence" value="ECO:0007669"/>
    <property type="project" value="UniProtKB-ARBA"/>
</dbReference>
<feature type="domain" description="Glycosyltransferase subfamily 4-like N-terminal" evidence="2">
    <location>
        <begin position="20"/>
        <end position="182"/>
    </location>
</feature>